<dbReference type="AlphaFoldDB" id="A0ABD6S7A1"/>
<keyword evidence="1" id="KW-0472">Membrane</keyword>
<keyword evidence="1" id="KW-1133">Transmembrane helix</keyword>
<dbReference type="EMBL" id="NTYF01000085">
    <property type="protein sequence ID" value="PER50024.1"/>
    <property type="molecule type" value="Genomic_DNA"/>
</dbReference>
<feature type="transmembrane region" description="Helical" evidence="1">
    <location>
        <begin position="89"/>
        <end position="114"/>
    </location>
</feature>
<evidence type="ECO:0000313" key="3">
    <source>
        <dbReference type="Proteomes" id="UP000219897"/>
    </source>
</evidence>
<protein>
    <submittedName>
        <fullName evidence="2">DUF4181 domain-containing protein</fullName>
    </submittedName>
</protein>
<reference evidence="2 3" key="1">
    <citation type="submission" date="2017-09" db="EMBL/GenBank/DDBJ databases">
        <title>Large-scale bioinformatics analysis of Bacillus genomes uncovers conserved roles of natural products in bacterial physiology.</title>
        <authorList>
            <consortium name="Agbiome Team Llc"/>
            <person name="Bleich R.M."/>
            <person name="Kirk G.J."/>
            <person name="Santa Maria K.C."/>
            <person name="Allen S.E."/>
            <person name="Farag S."/>
            <person name="Shank E.A."/>
            <person name="Bowers A."/>
        </authorList>
    </citation>
    <scope>NUCLEOTIDE SEQUENCE [LARGE SCALE GENOMIC DNA]</scope>
    <source>
        <strain evidence="2 3">AFS005140</strain>
    </source>
</reference>
<feature type="transmembrane region" description="Helical" evidence="1">
    <location>
        <begin position="40"/>
        <end position="59"/>
    </location>
</feature>
<sequence>MDYISLVVLEKVVRKKLNIPKQTDWNSKYVNNFHKWGTRALIISYIIVTMICATLNPVYISNLPILFLITLYCFQSFMEWKFDKESREYVISLGTVPLLVITGIMLNLFFYTYWI</sequence>
<dbReference type="InterPro" id="IPR025441">
    <property type="entry name" value="DUF4181"/>
</dbReference>
<proteinExistence type="predicted"/>
<evidence type="ECO:0000313" key="2">
    <source>
        <dbReference type="EMBL" id="PER50024.1"/>
    </source>
</evidence>
<dbReference type="Pfam" id="PF13789">
    <property type="entry name" value="DUF4181"/>
    <property type="match status" value="1"/>
</dbReference>
<accession>A0ABD6S7A1</accession>
<keyword evidence="1" id="KW-0812">Transmembrane</keyword>
<organism evidence="2 3">
    <name type="scientific">Bacillus thuringiensis</name>
    <dbReference type="NCBI Taxonomy" id="1428"/>
    <lineage>
        <taxon>Bacteria</taxon>
        <taxon>Bacillati</taxon>
        <taxon>Bacillota</taxon>
        <taxon>Bacilli</taxon>
        <taxon>Bacillales</taxon>
        <taxon>Bacillaceae</taxon>
        <taxon>Bacillus</taxon>
        <taxon>Bacillus cereus group</taxon>
    </lineage>
</organism>
<gene>
    <name evidence="2" type="ORF">CN495_22140</name>
</gene>
<name>A0ABD6S7A1_BACTU</name>
<comment type="caution">
    <text evidence="2">The sequence shown here is derived from an EMBL/GenBank/DDBJ whole genome shotgun (WGS) entry which is preliminary data.</text>
</comment>
<evidence type="ECO:0000256" key="1">
    <source>
        <dbReference type="SAM" id="Phobius"/>
    </source>
</evidence>
<dbReference type="Proteomes" id="UP000219897">
    <property type="component" value="Unassembled WGS sequence"/>
</dbReference>